<organism evidence="1 2">
    <name type="scientific">Bauhinia variegata</name>
    <name type="common">Purple orchid tree</name>
    <name type="synonym">Phanera variegata</name>
    <dbReference type="NCBI Taxonomy" id="167791"/>
    <lineage>
        <taxon>Eukaryota</taxon>
        <taxon>Viridiplantae</taxon>
        <taxon>Streptophyta</taxon>
        <taxon>Embryophyta</taxon>
        <taxon>Tracheophyta</taxon>
        <taxon>Spermatophyta</taxon>
        <taxon>Magnoliopsida</taxon>
        <taxon>eudicotyledons</taxon>
        <taxon>Gunneridae</taxon>
        <taxon>Pentapetalae</taxon>
        <taxon>rosids</taxon>
        <taxon>fabids</taxon>
        <taxon>Fabales</taxon>
        <taxon>Fabaceae</taxon>
        <taxon>Cercidoideae</taxon>
        <taxon>Cercideae</taxon>
        <taxon>Bauhiniinae</taxon>
        <taxon>Bauhinia</taxon>
    </lineage>
</organism>
<gene>
    <name evidence="1" type="ORF">L6164_012646</name>
</gene>
<comment type="caution">
    <text evidence="1">The sequence shown here is derived from an EMBL/GenBank/DDBJ whole genome shotgun (WGS) entry which is preliminary data.</text>
</comment>
<accession>A0ACB9PAM6</accession>
<dbReference type="EMBL" id="CM039430">
    <property type="protein sequence ID" value="KAI4345532.1"/>
    <property type="molecule type" value="Genomic_DNA"/>
</dbReference>
<dbReference type="Proteomes" id="UP000828941">
    <property type="component" value="Chromosome 5"/>
</dbReference>
<protein>
    <submittedName>
        <fullName evidence="1">Uncharacterized protein</fullName>
    </submittedName>
</protein>
<evidence type="ECO:0000313" key="2">
    <source>
        <dbReference type="Proteomes" id="UP000828941"/>
    </source>
</evidence>
<keyword evidence="2" id="KW-1185">Reference proteome</keyword>
<reference evidence="1 2" key="1">
    <citation type="journal article" date="2022" name="DNA Res.">
        <title>Chromosomal-level genome assembly of the orchid tree Bauhinia variegata (Leguminosae; Cercidoideae) supports the allotetraploid origin hypothesis of Bauhinia.</title>
        <authorList>
            <person name="Zhong Y."/>
            <person name="Chen Y."/>
            <person name="Zheng D."/>
            <person name="Pang J."/>
            <person name="Liu Y."/>
            <person name="Luo S."/>
            <person name="Meng S."/>
            <person name="Qian L."/>
            <person name="Wei D."/>
            <person name="Dai S."/>
            <person name="Zhou R."/>
        </authorList>
    </citation>
    <scope>NUCLEOTIDE SEQUENCE [LARGE SCALE GENOMIC DNA]</scope>
    <source>
        <strain evidence="1">BV-YZ2020</strain>
    </source>
</reference>
<evidence type="ECO:0000313" key="1">
    <source>
        <dbReference type="EMBL" id="KAI4345532.1"/>
    </source>
</evidence>
<proteinExistence type="predicted"/>
<name>A0ACB9PAM6_BAUVA</name>
<sequence>MEMESMRTRPLRVYFIPFFTPGHMIPFSEFARLFASRRARDHHHHSMQRSTPSEFYAVKKNPQVFHSDSGPYLVPGLPHPIKLPIKPPQVFTSRIETLIEGQVQSYGLLLNSFAEVDGEEYIEHYKKISGHKLWNDLSFKRWPALRDGMWARILWGSLPLARSRKRQPERGRQGKMAPKRVRAKNEGEQQRSGYNGMGPTTGDIEKSGNRSFPNALRLVVGDGGDQCRCSMITFPVFYEQFYNERLIAQVHGIGVEVGAQDWWETLYNAKGKLVSRDNIENAIRRIMDGGEEAKEVRRKARAMGENASEAVQEGGSSQKNLRDLIEDLKCILLAREQQLFRVRNTTLKPSKSNILNDFQVLFLRKWLLSFF</sequence>